<comment type="caution">
    <text evidence="2">The sequence shown here is derived from an EMBL/GenBank/DDBJ whole genome shotgun (WGS) entry which is preliminary data.</text>
</comment>
<keyword evidence="3" id="KW-1185">Reference proteome</keyword>
<organism evidence="2 3">
    <name type="scientific">Phomopsis amygdali</name>
    <name type="common">Fusicoccum amygdali</name>
    <dbReference type="NCBI Taxonomy" id="1214568"/>
    <lineage>
        <taxon>Eukaryota</taxon>
        <taxon>Fungi</taxon>
        <taxon>Dikarya</taxon>
        <taxon>Ascomycota</taxon>
        <taxon>Pezizomycotina</taxon>
        <taxon>Sordariomycetes</taxon>
        <taxon>Sordariomycetidae</taxon>
        <taxon>Diaporthales</taxon>
        <taxon>Diaporthaceae</taxon>
        <taxon>Diaporthe</taxon>
    </lineage>
</organism>
<dbReference type="EMBL" id="JAUJFL010000001">
    <property type="protein sequence ID" value="KAK2616002.1"/>
    <property type="molecule type" value="Genomic_DNA"/>
</dbReference>
<evidence type="ECO:0000313" key="3">
    <source>
        <dbReference type="Proteomes" id="UP001265746"/>
    </source>
</evidence>
<evidence type="ECO:0000256" key="1">
    <source>
        <dbReference type="SAM" id="SignalP"/>
    </source>
</evidence>
<keyword evidence="1" id="KW-0732">Signal</keyword>
<accession>A0AAD9STX1</accession>
<dbReference type="AlphaFoldDB" id="A0AAD9STX1"/>
<gene>
    <name evidence="2" type="ORF">N8I77_002722</name>
</gene>
<name>A0AAD9STX1_PHOAM</name>
<evidence type="ECO:0000313" key="2">
    <source>
        <dbReference type="EMBL" id="KAK2616002.1"/>
    </source>
</evidence>
<sequence>MKLTSNLVLATMAAQASALVQIEVRYSDKMIEVGNLDLFAATWQAIYAEAGNQRSVMMDRSFGADTSTCKFAEDNDSDLTVQVKVNGAWGRTPGLQDNEMREALVTSMWEVLQRVADPTGYETFSGCRGLTWQESVSYTSDAACGPQSARNCEEPCRKEGSPGLAQCMDHSWGHQVPSSMRVTAYIDDVLQADDLIIEFSSAVNPKDGGCGIIGEIAGALAEYTIPVAGGLFAKGIEIGCSS</sequence>
<reference evidence="2" key="1">
    <citation type="submission" date="2023-06" db="EMBL/GenBank/DDBJ databases">
        <authorList>
            <person name="Noh H."/>
        </authorList>
    </citation>
    <scope>NUCLEOTIDE SEQUENCE</scope>
    <source>
        <strain evidence="2">DUCC20226</strain>
    </source>
</reference>
<dbReference type="Proteomes" id="UP001265746">
    <property type="component" value="Unassembled WGS sequence"/>
</dbReference>
<feature type="chain" id="PRO_5042171167" evidence="1">
    <location>
        <begin position="19"/>
        <end position="242"/>
    </location>
</feature>
<proteinExistence type="predicted"/>
<feature type="signal peptide" evidence="1">
    <location>
        <begin position="1"/>
        <end position="18"/>
    </location>
</feature>
<protein>
    <submittedName>
        <fullName evidence="2">Uncharacterized protein</fullName>
    </submittedName>
</protein>